<evidence type="ECO:0000256" key="8">
    <source>
        <dbReference type="SAM" id="Phobius"/>
    </source>
</evidence>
<evidence type="ECO:0000256" key="3">
    <source>
        <dbReference type="ARBA" id="ARBA00022692"/>
    </source>
</evidence>
<keyword evidence="7" id="KW-0349">Heme</keyword>
<comment type="caution">
    <text evidence="9">The sequence shown here is derived from an EMBL/GenBank/DDBJ whole genome shotgun (WGS) entry which is preliminary data.</text>
</comment>
<dbReference type="PANTHER" id="PTHR24286:SF256">
    <property type="entry name" value="CYTOCHROME P450 FAMILY PROTEIN"/>
    <property type="match status" value="1"/>
</dbReference>
<dbReference type="InterPro" id="IPR001128">
    <property type="entry name" value="Cyt_P450"/>
</dbReference>
<dbReference type="GO" id="GO:0020037">
    <property type="term" value="F:heme binding"/>
    <property type="evidence" value="ECO:0007669"/>
    <property type="project" value="InterPro"/>
</dbReference>
<evidence type="ECO:0000256" key="4">
    <source>
        <dbReference type="ARBA" id="ARBA00022723"/>
    </source>
</evidence>
<reference evidence="10" key="1">
    <citation type="submission" date="2013-09" db="EMBL/GenBank/DDBJ databases">
        <title>Corchorus olitorius genome sequencing.</title>
        <authorList>
            <person name="Alam M."/>
            <person name="Haque M.S."/>
            <person name="Islam M.S."/>
            <person name="Emdad E.M."/>
            <person name="Islam M.M."/>
            <person name="Ahmed B."/>
            <person name="Halim A."/>
            <person name="Hossen Q.M.M."/>
            <person name="Hossain M.Z."/>
            <person name="Ahmed R."/>
            <person name="Khan M.M."/>
            <person name="Islam R."/>
            <person name="Rashid M.M."/>
            <person name="Khan S.A."/>
            <person name="Rahman M.S."/>
            <person name="Alam M."/>
            <person name="Yahiya A.S."/>
            <person name="Khan M.S."/>
            <person name="Azam M.S."/>
            <person name="Haque T."/>
            <person name="Lashkar M.Z.H."/>
            <person name="Akhand A.I."/>
            <person name="Morshed G."/>
            <person name="Roy S."/>
            <person name="Uddin K.S."/>
            <person name="Rabeya T."/>
            <person name="Hossain A.S."/>
            <person name="Chowdhury A."/>
            <person name="Snigdha A.R."/>
            <person name="Mortoza M.S."/>
            <person name="Matin S.A."/>
            <person name="Hoque S.M.E."/>
            <person name="Islam M.K."/>
            <person name="Roy D.K."/>
            <person name="Haider R."/>
            <person name="Moosa M.M."/>
            <person name="Elias S.M."/>
            <person name="Hasan A.M."/>
            <person name="Jahan S."/>
            <person name="Shafiuddin M."/>
            <person name="Mahmood N."/>
            <person name="Shommy N.S."/>
        </authorList>
    </citation>
    <scope>NUCLEOTIDE SEQUENCE [LARGE SCALE GENOMIC DNA]</scope>
    <source>
        <strain evidence="10">cv. O-4</strain>
    </source>
</reference>
<evidence type="ECO:0000256" key="5">
    <source>
        <dbReference type="ARBA" id="ARBA00022989"/>
    </source>
</evidence>
<keyword evidence="6 7" id="KW-0408">Iron</keyword>
<gene>
    <name evidence="9" type="ORF">COLO4_19352</name>
</gene>
<evidence type="ECO:0000256" key="1">
    <source>
        <dbReference type="ARBA" id="ARBA00004167"/>
    </source>
</evidence>
<keyword evidence="5 8" id="KW-1133">Transmembrane helix</keyword>
<evidence type="ECO:0000313" key="9">
    <source>
        <dbReference type="EMBL" id="OMO90117.1"/>
    </source>
</evidence>
<dbReference type="InterPro" id="IPR036396">
    <property type="entry name" value="Cyt_P450_sf"/>
</dbReference>
<keyword evidence="7" id="KW-0560">Oxidoreductase</keyword>
<dbReference type="GO" id="GO:0016020">
    <property type="term" value="C:membrane"/>
    <property type="evidence" value="ECO:0007669"/>
    <property type="project" value="UniProtKB-SubCell"/>
</dbReference>
<dbReference type="Pfam" id="PF00067">
    <property type="entry name" value="p450"/>
    <property type="match status" value="1"/>
</dbReference>
<dbReference type="PANTHER" id="PTHR24286">
    <property type="entry name" value="CYTOCHROME P450 26"/>
    <property type="match status" value="1"/>
</dbReference>
<keyword evidence="4 7" id="KW-0479">Metal-binding</keyword>
<proteinExistence type="inferred from homology"/>
<dbReference type="GO" id="GO:0005506">
    <property type="term" value="F:iron ion binding"/>
    <property type="evidence" value="ECO:0007669"/>
    <property type="project" value="InterPro"/>
</dbReference>
<dbReference type="InterPro" id="IPR017972">
    <property type="entry name" value="Cyt_P450_CS"/>
</dbReference>
<evidence type="ECO:0000256" key="7">
    <source>
        <dbReference type="RuleBase" id="RU000461"/>
    </source>
</evidence>
<sequence>MEILLKLKDLSSEPSQLITLSFITLVTIFLAYFKFKIYPLLDHVNKYGPVFKTSLMGSNAVLLIGQAGNRFIFSGKDNGIASNQVGTAAGILGKHSIFELPGPRHKIVRGAIMSFLKPEAIQRIVSAMDSLVQQELFQELSGKDTVKIVPLIKKITFKVGCSLLFRLPESKEKDELFEDFIVAIKGLWALPLKFPAGTHMDDNIFSDPEKFDPARFEVSSKLLPPYTYIPFGAGPRICPGAEYAKVVALLMIHHLIMNYQWTAMIPDEPILRDPMAYPAMGLPVKLQQKECSSYK</sequence>
<evidence type="ECO:0000256" key="6">
    <source>
        <dbReference type="ARBA" id="ARBA00023004"/>
    </source>
</evidence>
<organism evidence="9 10">
    <name type="scientific">Corchorus olitorius</name>
    <dbReference type="NCBI Taxonomy" id="93759"/>
    <lineage>
        <taxon>Eukaryota</taxon>
        <taxon>Viridiplantae</taxon>
        <taxon>Streptophyta</taxon>
        <taxon>Embryophyta</taxon>
        <taxon>Tracheophyta</taxon>
        <taxon>Spermatophyta</taxon>
        <taxon>Magnoliopsida</taxon>
        <taxon>eudicotyledons</taxon>
        <taxon>Gunneridae</taxon>
        <taxon>Pentapetalae</taxon>
        <taxon>rosids</taxon>
        <taxon>malvids</taxon>
        <taxon>Malvales</taxon>
        <taxon>Malvaceae</taxon>
        <taxon>Grewioideae</taxon>
        <taxon>Apeibeae</taxon>
        <taxon>Corchorus</taxon>
    </lineage>
</organism>
<keyword evidence="8" id="KW-0472">Membrane</keyword>
<protein>
    <submittedName>
        <fullName evidence="9">Cytochrome P450</fullName>
    </submittedName>
</protein>
<dbReference type="SUPFAM" id="SSF48264">
    <property type="entry name" value="Cytochrome P450"/>
    <property type="match status" value="1"/>
</dbReference>
<dbReference type="OrthoDB" id="3945418at2759"/>
<accession>A0A1R3J5M3</accession>
<dbReference type="GO" id="GO:0016125">
    <property type="term" value="P:sterol metabolic process"/>
    <property type="evidence" value="ECO:0007669"/>
    <property type="project" value="TreeGrafter"/>
</dbReference>
<dbReference type="GO" id="GO:0004497">
    <property type="term" value="F:monooxygenase activity"/>
    <property type="evidence" value="ECO:0007669"/>
    <property type="project" value="UniProtKB-KW"/>
</dbReference>
<dbReference type="GO" id="GO:0016705">
    <property type="term" value="F:oxidoreductase activity, acting on paired donors, with incorporation or reduction of molecular oxygen"/>
    <property type="evidence" value="ECO:0007669"/>
    <property type="project" value="InterPro"/>
</dbReference>
<dbReference type="EMBL" id="AWUE01016596">
    <property type="protein sequence ID" value="OMO90117.1"/>
    <property type="molecule type" value="Genomic_DNA"/>
</dbReference>
<feature type="transmembrane region" description="Helical" evidence="8">
    <location>
        <begin position="15"/>
        <end position="33"/>
    </location>
</feature>
<comment type="similarity">
    <text evidence="2 7">Belongs to the cytochrome P450 family.</text>
</comment>
<keyword evidence="7" id="KW-0503">Monooxygenase</keyword>
<dbReference type="Proteomes" id="UP000187203">
    <property type="component" value="Unassembled WGS sequence"/>
</dbReference>
<name>A0A1R3J5M3_9ROSI</name>
<dbReference type="PROSITE" id="PS00086">
    <property type="entry name" value="CYTOCHROME_P450"/>
    <property type="match status" value="1"/>
</dbReference>
<evidence type="ECO:0000256" key="2">
    <source>
        <dbReference type="ARBA" id="ARBA00010617"/>
    </source>
</evidence>
<keyword evidence="3 8" id="KW-0812">Transmembrane</keyword>
<keyword evidence="10" id="KW-1185">Reference proteome</keyword>
<evidence type="ECO:0000313" key="10">
    <source>
        <dbReference type="Proteomes" id="UP000187203"/>
    </source>
</evidence>
<dbReference type="Gene3D" id="1.10.630.10">
    <property type="entry name" value="Cytochrome P450"/>
    <property type="match status" value="2"/>
</dbReference>
<dbReference type="AlphaFoldDB" id="A0A1R3J5M3"/>
<comment type="subcellular location">
    <subcellularLocation>
        <location evidence="1">Membrane</location>
        <topology evidence="1">Single-pass membrane protein</topology>
    </subcellularLocation>
</comment>
<dbReference type="STRING" id="93759.A0A1R3J5M3"/>